<accession>A0A6P8DPD2</accession>
<dbReference type="GeneID" id="116205327"/>
<protein>
    <submittedName>
        <fullName evidence="2">Uncharacterized protein LOC116205327</fullName>
    </submittedName>
</protein>
<evidence type="ECO:0000313" key="2">
    <source>
        <dbReference type="RefSeq" id="XP_031393758.1"/>
    </source>
</evidence>
<sequence length="114" mass="12618">MEHFLLSIFGMSKTFSFVTFSFVFLQVMIGCGSDLGSNIPNKEPFLAYKFNAFVLKLEEKLRKKRGSAVSACEGVLMASIWSASRKIISITQMGYLSSSSHAFGTSNTIISKNR</sequence>
<dbReference type="Proteomes" id="UP000515151">
    <property type="component" value="Chromosome 4"/>
</dbReference>
<reference evidence="2" key="2">
    <citation type="submission" date="2025-08" db="UniProtKB">
        <authorList>
            <consortium name="RefSeq"/>
        </authorList>
    </citation>
    <scope>IDENTIFICATION</scope>
    <source>
        <tissue evidence="2">Leaf</tissue>
    </source>
</reference>
<proteinExistence type="predicted"/>
<reference evidence="1" key="1">
    <citation type="journal article" date="2020" name="Plant Biotechnol. J.">
        <title>The pomegranate (Punica granatum L.) draft genome dissects genetic divergence between soft- and hard-seeded cultivars.</title>
        <authorList>
            <person name="Luo X."/>
            <person name="Li H."/>
            <person name="Wu Z."/>
            <person name="Yao W."/>
            <person name="Zhao P."/>
            <person name="Cao D."/>
            <person name="Yu H."/>
            <person name="Li K."/>
            <person name="Poudel K."/>
            <person name="Zhao D."/>
            <person name="Zhang F."/>
            <person name="Xia X."/>
            <person name="Chen L."/>
            <person name="Wang Q."/>
            <person name="Jing D."/>
            <person name="Cao S."/>
        </authorList>
    </citation>
    <scope>NUCLEOTIDE SEQUENCE [LARGE SCALE GENOMIC DNA]</scope>
    <source>
        <strain evidence="1">cv. Tunisia</strain>
    </source>
</reference>
<keyword evidence="1" id="KW-1185">Reference proteome</keyword>
<name>A0A6P8DPD2_PUNGR</name>
<dbReference type="AlphaFoldDB" id="A0A6P8DPD2"/>
<gene>
    <name evidence="2" type="primary">LOC116205327</name>
</gene>
<evidence type="ECO:0000313" key="1">
    <source>
        <dbReference type="Proteomes" id="UP000515151"/>
    </source>
</evidence>
<dbReference type="RefSeq" id="XP_031393758.1">
    <property type="nucleotide sequence ID" value="XM_031537898.1"/>
</dbReference>
<organism evidence="1 2">
    <name type="scientific">Punica granatum</name>
    <name type="common">Pomegranate</name>
    <dbReference type="NCBI Taxonomy" id="22663"/>
    <lineage>
        <taxon>Eukaryota</taxon>
        <taxon>Viridiplantae</taxon>
        <taxon>Streptophyta</taxon>
        <taxon>Embryophyta</taxon>
        <taxon>Tracheophyta</taxon>
        <taxon>Spermatophyta</taxon>
        <taxon>Magnoliopsida</taxon>
        <taxon>eudicotyledons</taxon>
        <taxon>Gunneridae</taxon>
        <taxon>Pentapetalae</taxon>
        <taxon>rosids</taxon>
        <taxon>malvids</taxon>
        <taxon>Myrtales</taxon>
        <taxon>Lythraceae</taxon>
        <taxon>Punica</taxon>
    </lineage>
</organism>